<dbReference type="GO" id="GO:0003677">
    <property type="term" value="F:DNA binding"/>
    <property type="evidence" value="ECO:0007669"/>
    <property type="project" value="InterPro"/>
</dbReference>
<evidence type="ECO:0000256" key="1">
    <source>
        <dbReference type="ARBA" id="ARBA00023172"/>
    </source>
</evidence>
<reference evidence="3 4" key="1">
    <citation type="submission" date="2020-05" db="EMBL/GenBank/DDBJ databases">
        <title>Sulfurimonas marisnigri, sp. nov., and Sulfurimonas baltica, sp. nov., manganese oxide reducing chemolithoautotrophs of the class Epsilonproteobacteria isolated from the pelagic redoxclines of the Black and Baltic Seas and emended description of the genus Sulfurimonas.</title>
        <authorList>
            <person name="Henkel J.V."/>
            <person name="Laudan C."/>
            <person name="Werner J."/>
            <person name="Neu T."/>
            <person name="Plewe S."/>
            <person name="Sproer C."/>
            <person name="Bunk B."/>
            <person name="Schulz-Vogt H.N."/>
        </authorList>
    </citation>
    <scope>NUCLEOTIDE SEQUENCE [LARGE SCALE GENOMIC DNA]</scope>
    <source>
        <strain evidence="3 4">GD2</strain>
    </source>
</reference>
<dbReference type="SUPFAM" id="SSF56349">
    <property type="entry name" value="DNA breaking-rejoining enzymes"/>
    <property type="match status" value="1"/>
</dbReference>
<keyword evidence="1" id="KW-0233">DNA recombination</keyword>
<dbReference type="RefSeq" id="WP_194372473.1">
    <property type="nucleotide sequence ID" value="NZ_CP054492.1"/>
</dbReference>
<evidence type="ECO:0000259" key="2">
    <source>
        <dbReference type="PROSITE" id="PS51898"/>
    </source>
</evidence>
<dbReference type="InterPro" id="IPR011010">
    <property type="entry name" value="DNA_brk_join_enz"/>
</dbReference>
<gene>
    <name evidence="3" type="ORF">HUE88_01990</name>
</gene>
<keyword evidence="4" id="KW-1185">Reference proteome</keyword>
<name>A0A7S7LXY7_9BACT</name>
<organism evidence="3 4">
    <name type="scientific">Candidatus Sulfurimonas baltica</name>
    <dbReference type="NCBI Taxonomy" id="2740404"/>
    <lineage>
        <taxon>Bacteria</taxon>
        <taxon>Pseudomonadati</taxon>
        <taxon>Campylobacterota</taxon>
        <taxon>Epsilonproteobacteria</taxon>
        <taxon>Campylobacterales</taxon>
        <taxon>Sulfurimonadaceae</taxon>
        <taxon>Sulfurimonas</taxon>
    </lineage>
</organism>
<protein>
    <submittedName>
        <fullName evidence="3">Tyrosine-type recombinase/integrase</fullName>
    </submittedName>
</protein>
<dbReference type="GO" id="GO:0006310">
    <property type="term" value="P:DNA recombination"/>
    <property type="evidence" value="ECO:0007669"/>
    <property type="project" value="UniProtKB-KW"/>
</dbReference>
<dbReference type="KEGG" id="sbal:HUE88_01990"/>
<evidence type="ECO:0000313" key="4">
    <source>
        <dbReference type="Proteomes" id="UP000593994"/>
    </source>
</evidence>
<dbReference type="AlphaFoldDB" id="A0A7S7LXY7"/>
<dbReference type="PROSITE" id="PS51898">
    <property type="entry name" value="TYR_RECOMBINASE"/>
    <property type="match status" value="1"/>
</dbReference>
<sequence>MGGPFERHAHSNIDLKTQTVQIFDTKNKSWYTAYMNSKIFNSENFIFIDSFRFNDFIFYNRERKLTHRIVAYHMRPIYNDMFNQGLADDDYKFRVCNHTLRHTFASHLAINQVPLFEIQKLMNHRSVSMTLRYMKLSEANKVSAVEGIY</sequence>
<dbReference type="InterPro" id="IPR013762">
    <property type="entry name" value="Integrase-like_cat_sf"/>
</dbReference>
<dbReference type="GO" id="GO:0015074">
    <property type="term" value="P:DNA integration"/>
    <property type="evidence" value="ECO:0007669"/>
    <property type="project" value="InterPro"/>
</dbReference>
<dbReference type="Pfam" id="PF00589">
    <property type="entry name" value="Phage_integrase"/>
    <property type="match status" value="1"/>
</dbReference>
<feature type="domain" description="Tyr recombinase" evidence="2">
    <location>
        <begin position="1"/>
        <end position="146"/>
    </location>
</feature>
<dbReference type="Gene3D" id="1.10.443.10">
    <property type="entry name" value="Intergrase catalytic core"/>
    <property type="match status" value="1"/>
</dbReference>
<dbReference type="EMBL" id="CP054492">
    <property type="protein sequence ID" value="QOY53405.1"/>
    <property type="molecule type" value="Genomic_DNA"/>
</dbReference>
<dbReference type="Proteomes" id="UP000593994">
    <property type="component" value="Chromosome"/>
</dbReference>
<proteinExistence type="predicted"/>
<evidence type="ECO:0000313" key="3">
    <source>
        <dbReference type="EMBL" id="QOY53405.1"/>
    </source>
</evidence>
<accession>A0A7S7LXY7</accession>
<dbReference type="InterPro" id="IPR002104">
    <property type="entry name" value="Integrase_catalytic"/>
</dbReference>